<reference evidence="7 8" key="1">
    <citation type="journal article" name="Sci. Rep.">
        <title>Telomere-to-telomere assembled and centromere annotated genomes of the two main subspecies of the button mushroom Agaricus bisporus reveal especially polymorphic chromosome ends.</title>
        <authorList>
            <person name="Sonnenberg A.S.M."/>
            <person name="Sedaghat-Telgerd N."/>
            <person name="Lavrijssen B."/>
            <person name="Ohm R.A."/>
            <person name="Hendrickx P.M."/>
            <person name="Scholtmeijer K."/>
            <person name="Baars J.J.P."/>
            <person name="van Peer A."/>
        </authorList>
    </citation>
    <scope>NUCLEOTIDE SEQUENCE [LARGE SCALE GENOMIC DNA]</scope>
    <source>
        <strain evidence="7 8">H119_p4</strain>
    </source>
</reference>
<dbReference type="SUPFAM" id="SSF51445">
    <property type="entry name" value="(Trans)glycosidases"/>
    <property type="match status" value="1"/>
</dbReference>
<keyword evidence="4" id="KW-0326">Glycosidase</keyword>
<keyword evidence="2 5" id="KW-0732">Signal</keyword>
<dbReference type="Pfam" id="PF02055">
    <property type="entry name" value="Glyco_hydro_30"/>
    <property type="match status" value="1"/>
</dbReference>
<protein>
    <submittedName>
        <fullName evidence="7">CAZyme family GH30</fullName>
    </submittedName>
</protein>
<comment type="caution">
    <text evidence="7">The sequence shown here is derived from an EMBL/GenBank/DDBJ whole genome shotgun (WGS) entry which is preliminary data.</text>
</comment>
<organism evidence="7 8">
    <name type="scientific">Agaricus bisporus var. burnettii</name>
    <dbReference type="NCBI Taxonomy" id="192524"/>
    <lineage>
        <taxon>Eukaryota</taxon>
        <taxon>Fungi</taxon>
        <taxon>Dikarya</taxon>
        <taxon>Basidiomycota</taxon>
        <taxon>Agaricomycotina</taxon>
        <taxon>Agaricomycetes</taxon>
        <taxon>Agaricomycetidae</taxon>
        <taxon>Agaricales</taxon>
        <taxon>Agaricineae</taxon>
        <taxon>Agaricaceae</taxon>
        <taxon>Agaricus</taxon>
    </lineage>
</organism>
<proteinExistence type="inferred from homology"/>
<dbReference type="GO" id="GO:0016020">
    <property type="term" value="C:membrane"/>
    <property type="evidence" value="ECO:0007669"/>
    <property type="project" value="GOC"/>
</dbReference>
<dbReference type="Gene3D" id="2.60.40.1180">
    <property type="entry name" value="Golgi alpha-mannosidase II"/>
    <property type="match status" value="1"/>
</dbReference>
<dbReference type="PANTHER" id="PTHR11069">
    <property type="entry name" value="GLUCOSYLCERAMIDASE"/>
    <property type="match status" value="1"/>
</dbReference>
<dbReference type="Proteomes" id="UP000629468">
    <property type="component" value="Unassembled WGS sequence"/>
</dbReference>
<dbReference type="InterPro" id="IPR001139">
    <property type="entry name" value="Glyco_hydro_30"/>
</dbReference>
<name>A0A8H7EUP2_AGABI</name>
<comment type="similarity">
    <text evidence="1 4">Belongs to the glycosyl hydrolase 30 family.</text>
</comment>
<dbReference type="GO" id="GO:0004348">
    <property type="term" value="F:glucosylceramidase activity"/>
    <property type="evidence" value="ECO:0007669"/>
    <property type="project" value="InterPro"/>
</dbReference>
<evidence type="ECO:0000256" key="3">
    <source>
        <dbReference type="ARBA" id="ARBA00022801"/>
    </source>
</evidence>
<dbReference type="InterPro" id="IPR017853">
    <property type="entry name" value="GH"/>
</dbReference>
<dbReference type="PANTHER" id="PTHR11069:SF23">
    <property type="entry name" value="LYSOSOMAL ACID GLUCOSYLCERAMIDASE"/>
    <property type="match status" value="1"/>
</dbReference>
<dbReference type="Gene3D" id="3.20.20.80">
    <property type="entry name" value="Glycosidases"/>
    <property type="match status" value="1"/>
</dbReference>
<evidence type="ECO:0000256" key="1">
    <source>
        <dbReference type="ARBA" id="ARBA00005382"/>
    </source>
</evidence>
<evidence type="ECO:0000313" key="7">
    <source>
        <dbReference type="EMBL" id="KAF7759804.1"/>
    </source>
</evidence>
<feature type="chain" id="PRO_5034954561" evidence="5">
    <location>
        <begin position="17"/>
        <end position="526"/>
    </location>
</feature>
<feature type="domain" description="Glycosyl hydrolase family 30 TIM-barrel" evidence="6">
    <location>
        <begin position="68"/>
        <end position="329"/>
    </location>
</feature>
<dbReference type="AlphaFoldDB" id="A0A8H7EUP2"/>
<gene>
    <name evidence="7" type="ORF">Agabi119p4_11499</name>
</gene>
<evidence type="ECO:0000313" key="8">
    <source>
        <dbReference type="Proteomes" id="UP000629468"/>
    </source>
</evidence>
<evidence type="ECO:0000256" key="5">
    <source>
        <dbReference type="SAM" id="SignalP"/>
    </source>
</evidence>
<evidence type="ECO:0000256" key="2">
    <source>
        <dbReference type="ARBA" id="ARBA00022729"/>
    </source>
</evidence>
<evidence type="ECO:0000256" key="4">
    <source>
        <dbReference type="RuleBase" id="RU361188"/>
    </source>
</evidence>
<dbReference type="InterPro" id="IPR033453">
    <property type="entry name" value="Glyco_hydro_30_TIM-barrel"/>
</dbReference>
<feature type="signal peptide" evidence="5">
    <location>
        <begin position="1"/>
        <end position="16"/>
    </location>
</feature>
<dbReference type="GO" id="GO:0006680">
    <property type="term" value="P:glucosylceramide catabolic process"/>
    <property type="evidence" value="ECO:0007669"/>
    <property type="project" value="TreeGrafter"/>
</dbReference>
<dbReference type="InterPro" id="IPR013780">
    <property type="entry name" value="Glyco_hydro_b"/>
</dbReference>
<sequence length="526" mass="57890">MQQFAIILILASCVSAQYAIWDTWSTTWERSNLFTSFKPNPPISFGPVSDTGQADIRIDDTSTFQSVWGFGGSLTDSSALTLNNLKSRNSASYRSLLNYLFNPTDDMNAAGFSYMRIPLGASDFSASAYSYDDTPGDTSFNNFDINRTPSYVFSVLNDIKAVNNIMRFHFIPWSPPGWMKDSGTMKGGALKPELVDEYATYLLKCVQGWNSKGFRAYAVSAQNEPLNSNPTYPTSKLTAAQEAQIGLRLRSLLNSNGFSDTKIVGYDHNWSNAGGYPVQLMQDAGSAFDGVSFHCYAGNVSQQDTFHSQFRDKQIYFTECSGTFGSDWWSDIKWYMDNIAIGSIERSSHTGLMWNIALDGSGNPKLPGTSSCGGPGCRPLVTVNSDGTWSVNQEFYALAQASKAILPRDVGGPFGKRIGVSVGGELNWALRVSAFVTGRVDSSEWQRYSIVVLNWDDSVGGWNPQPVRATIEFRGTQASYTFPVGVTTLWWYAPSTSFDVCGSSNTEEQGPMVFLNDQQGQVPLNF</sequence>
<dbReference type="EMBL" id="JABXXO010000016">
    <property type="protein sequence ID" value="KAF7759804.1"/>
    <property type="molecule type" value="Genomic_DNA"/>
</dbReference>
<accession>A0A8H7EUP2</accession>
<evidence type="ECO:0000259" key="6">
    <source>
        <dbReference type="Pfam" id="PF02055"/>
    </source>
</evidence>
<keyword evidence="3 4" id="KW-0378">Hydrolase</keyword>